<name>A0A0A9EGS5_ARUDO</name>
<evidence type="ECO:0000313" key="1">
    <source>
        <dbReference type="EMBL" id="JAD95237.1"/>
    </source>
</evidence>
<protein>
    <submittedName>
        <fullName evidence="1">Uncharacterized protein</fullName>
    </submittedName>
</protein>
<dbReference type="EMBL" id="GBRH01202658">
    <property type="protein sequence ID" value="JAD95237.1"/>
    <property type="molecule type" value="Transcribed_RNA"/>
</dbReference>
<sequence length="15" mass="1666">MAVKQFRSTTVVSVL</sequence>
<organism evidence="1">
    <name type="scientific">Arundo donax</name>
    <name type="common">Giant reed</name>
    <name type="synonym">Donax arundinaceus</name>
    <dbReference type="NCBI Taxonomy" id="35708"/>
    <lineage>
        <taxon>Eukaryota</taxon>
        <taxon>Viridiplantae</taxon>
        <taxon>Streptophyta</taxon>
        <taxon>Embryophyta</taxon>
        <taxon>Tracheophyta</taxon>
        <taxon>Spermatophyta</taxon>
        <taxon>Magnoliopsida</taxon>
        <taxon>Liliopsida</taxon>
        <taxon>Poales</taxon>
        <taxon>Poaceae</taxon>
        <taxon>PACMAD clade</taxon>
        <taxon>Arundinoideae</taxon>
        <taxon>Arundineae</taxon>
        <taxon>Arundo</taxon>
    </lineage>
</organism>
<proteinExistence type="predicted"/>
<reference evidence="1" key="1">
    <citation type="submission" date="2014-09" db="EMBL/GenBank/DDBJ databases">
        <authorList>
            <person name="Magalhaes I.L.F."/>
            <person name="Oliveira U."/>
            <person name="Santos F.R."/>
            <person name="Vidigal T.H.D.A."/>
            <person name="Brescovit A.D."/>
            <person name="Santos A.J."/>
        </authorList>
    </citation>
    <scope>NUCLEOTIDE SEQUENCE</scope>
    <source>
        <tissue evidence="1">Shoot tissue taken approximately 20 cm above the soil surface</tissue>
    </source>
</reference>
<reference evidence="1" key="2">
    <citation type="journal article" date="2015" name="Data Brief">
        <title>Shoot transcriptome of the giant reed, Arundo donax.</title>
        <authorList>
            <person name="Barrero R.A."/>
            <person name="Guerrero F.D."/>
            <person name="Moolhuijzen P."/>
            <person name="Goolsby J.A."/>
            <person name="Tidwell J."/>
            <person name="Bellgard S.E."/>
            <person name="Bellgard M.I."/>
        </authorList>
    </citation>
    <scope>NUCLEOTIDE SEQUENCE</scope>
    <source>
        <tissue evidence="1">Shoot tissue taken approximately 20 cm above the soil surface</tissue>
    </source>
</reference>
<accession>A0A0A9EGS5</accession>